<sequence>MPPSMQSKSQPLPLSALFHNSQTAHRCPKPAPQADPANTQSAAGPTAVSTSIQAPIPRRNPVATTSPLCRLTTASLLQENTPRPNTQAVTLSQPFVRPETSVAGLLSHGFNSNAFLGTLPMSSRNTTFVGSNMTGRKKASAMQMAWGHGEAPTCHILIYPFLSPEHHQQAIKDADPSIQTGYPLPQSDIYHLEHVDVAPFREHMQKLDLCITFYTNANDNYRTIHDKLLTHNAMAGKPQIPGLKTDDLANLSFQNMGWCFLQLMSRKGDPSLLIVNKKINEGQATIDHFIRHGSLESKFLPKHGKNHSAVLGQFTLVIGDINSQENISSSDPRPHLPQSPKQELRGSSFDENSLPSLRACRGLPPNHLAPELTITAGIPHCPQLTDDATSLAEEPQPNTQSNKRPASSRSLPPDRLGMCPLSPIDLSSQLPPLPLPPPYYAGEIWPQPRDAERAQSQPIYTSCLSETMISLLPDTMCLKGPNVESLADAVLELCRFYATNAWDKDNEMFLQKIEGPLAPQFPSSNILCENWDELAKFGSMKMIILQSWSHGDSINKMVLREALKKALENTNLYTSLPEQLQLLHSYLSHERLHRDGNLSVESTGSPACSLHCYLPHAAAAGVSVSLSRIVDSTRRIGKSLGSSNRTRHQGIGSRYRRFHATLARKSNTLHHTTQSPMKYPLPSLTMSVSRNLTRKSYNSKIDQSNGFNAMREGFSYNFGHDKYIGGLPSLFRRELPQPENLLLYLHRMYDRSIHSAQDLLDLIQFDHGCVRTDAFCSTPCDWGYGTQPNGNTLNKTWTAVGHCFLVMVTSLPYMPAAPEEKIKFILHAPDEFQPPSQVFCMSTCFNIIRLKLDMKLCSLLAGEATALFPNFEACLDFWLFDDDRIIMLI</sequence>
<accession>A0AA39J5G9</accession>
<evidence type="ECO:0000313" key="2">
    <source>
        <dbReference type="EMBL" id="KAK0435810.1"/>
    </source>
</evidence>
<keyword evidence="3" id="KW-1185">Reference proteome</keyword>
<dbReference type="RefSeq" id="XP_060322090.1">
    <property type="nucleotide sequence ID" value="XM_060470572.1"/>
</dbReference>
<feature type="region of interest" description="Disordered" evidence="1">
    <location>
        <begin position="390"/>
        <end position="422"/>
    </location>
</feature>
<dbReference type="EMBL" id="JAUEPS010000140">
    <property type="protein sequence ID" value="KAK0435810.1"/>
    <property type="molecule type" value="Genomic_DNA"/>
</dbReference>
<comment type="caution">
    <text evidence="2">The sequence shown here is derived from an EMBL/GenBank/DDBJ whole genome shotgun (WGS) entry which is preliminary data.</text>
</comment>
<evidence type="ECO:0000313" key="3">
    <source>
        <dbReference type="Proteomes" id="UP001175211"/>
    </source>
</evidence>
<feature type="compositionally biased region" description="Polar residues" evidence="1">
    <location>
        <begin position="36"/>
        <end position="53"/>
    </location>
</feature>
<feature type="region of interest" description="Disordered" evidence="1">
    <location>
        <begin position="23"/>
        <end position="65"/>
    </location>
</feature>
<reference evidence="2" key="1">
    <citation type="submission" date="2023-06" db="EMBL/GenBank/DDBJ databases">
        <authorList>
            <consortium name="Lawrence Berkeley National Laboratory"/>
            <person name="Ahrendt S."/>
            <person name="Sahu N."/>
            <person name="Indic B."/>
            <person name="Wong-Bajracharya J."/>
            <person name="Merenyi Z."/>
            <person name="Ke H.-M."/>
            <person name="Monk M."/>
            <person name="Kocsube S."/>
            <person name="Drula E."/>
            <person name="Lipzen A."/>
            <person name="Balint B."/>
            <person name="Henrissat B."/>
            <person name="Andreopoulos B."/>
            <person name="Martin F.M."/>
            <person name="Harder C.B."/>
            <person name="Rigling D."/>
            <person name="Ford K.L."/>
            <person name="Foster G.D."/>
            <person name="Pangilinan J."/>
            <person name="Papanicolaou A."/>
            <person name="Barry K."/>
            <person name="LaButti K."/>
            <person name="Viragh M."/>
            <person name="Koriabine M."/>
            <person name="Yan M."/>
            <person name="Riley R."/>
            <person name="Champramary S."/>
            <person name="Plett K.L."/>
            <person name="Tsai I.J."/>
            <person name="Slot J."/>
            <person name="Sipos G."/>
            <person name="Plett J."/>
            <person name="Nagy L.G."/>
            <person name="Grigoriev I.V."/>
        </authorList>
    </citation>
    <scope>NUCLEOTIDE SEQUENCE</scope>
    <source>
        <strain evidence="2">CCBAS 213</strain>
    </source>
</reference>
<organism evidence="2 3">
    <name type="scientific">Armillaria tabescens</name>
    <name type="common">Ringless honey mushroom</name>
    <name type="synonym">Agaricus tabescens</name>
    <dbReference type="NCBI Taxonomy" id="1929756"/>
    <lineage>
        <taxon>Eukaryota</taxon>
        <taxon>Fungi</taxon>
        <taxon>Dikarya</taxon>
        <taxon>Basidiomycota</taxon>
        <taxon>Agaricomycotina</taxon>
        <taxon>Agaricomycetes</taxon>
        <taxon>Agaricomycetidae</taxon>
        <taxon>Agaricales</taxon>
        <taxon>Marasmiineae</taxon>
        <taxon>Physalacriaceae</taxon>
        <taxon>Desarmillaria</taxon>
    </lineage>
</organism>
<dbReference type="GeneID" id="85354120"/>
<evidence type="ECO:0000256" key="1">
    <source>
        <dbReference type="SAM" id="MobiDB-lite"/>
    </source>
</evidence>
<proteinExistence type="predicted"/>
<protein>
    <submittedName>
        <fullName evidence="2">Uncharacterized protein</fullName>
    </submittedName>
</protein>
<gene>
    <name evidence="2" type="ORF">EV420DRAFT_1487858</name>
</gene>
<feature type="region of interest" description="Disordered" evidence="1">
    <location>
        <begin position="325"/>
        <end position="358"/>
    </location>
</feature>
<name>A0AA39J5G9_ARMTA</name>
<dbReference type="Proteomes" id="UP001175211">
    <property type="component" value="Unassembled WGS sequence"/>
</dbReference>
<feature type="compositionally biased region" description="Polar residues" evidence="1">
    <location>
        <begin position="396"/>
        <end position="410"/>
    </location>
</feature>
<dbReference type="AlphaFoldDB" id="A0AA39J5G9"/>